<organism evidence="2 3">
    <name type="scientific">Pseudaeromonas paramecii</name>
    <dbReference type="NCBI Taxonomy" id="2138166"/>
    <lineage>
        <taxon>Bacteria</taxon>
        <taxon>Pseudomonadati</taxon>
        <taxon>Pseudomonadota</taxon>
        <taxon>Gammaproteobacteria</taxon>
        <taxon>Aeromonadales</taxon>
        <taxon>Aeromonadaceae</taxon>
        <taxon>Pseudaeromonas</taxon>
    </lineage>
</organism>
<evidence type="ECO:0000313" key="3">
    <source>
        <dbReference type="Proteomes" id="UP001501321"/>
    </source>
</evidence>
<dbReference type="InterPro" id="IPR025266">
    <property type="entry name" value="TerB_N"/>
</dbReference>
<dbReference type="Proteomes" id="UP001501321">
    <property type="component" value="Unassembled WGS sequence"/>
</dbReference>
<comment type="caution">
    <text evidence="2">The sequence shown here is derived from an EMBL/GenBank/DDBJ whole genome shotgun (WGS) entry which is preliminary data.</text>
</comment>
<sequence length="175" mass="20497">MSLFDVFRKKKQIKALPSIENTQPPIVYRKNLTIHPDIKNLLWFGDGAMKNHTTKPKEVNTFRINGYAVTVSFSGAEEPSLIFLDKEIIEPKENEEVQRPTYYPNFKTLTPKQRWNYVKLLEDPYSPENDIGYVFILYYGLERHLLEGDFDRAFNVILKLRDAHANKSFQHYSGP</sequence>
<reference evidence="3" key="1">
    <citation type="journal article" date="2019" name="Int. J. Syst. Evol. Microbiol.">
        <title>The Global Catalogue of Microorganisms (GCM) 10K type strain sequencing project: providing services to taxonomists for standard genome sequencing and annotation.</title>
        <authorList>
            <consortium name="The Broad Institute Genomics Platform"/>
            <consortium name="The Broad Institute Genome Sequencing Center for Infectious Disease"/>
            <person name="Wu L."/>
            <person name="Ma J."/>
        </authorList>
    </citation>
    <scope>NUCLEOTIDE SEQUENCE [LARGE SCALE GENOMIC DNA]</scope>
    <source>
        <strain evidence="3">JCM 32226</strain>
    </source>
</reference>
<evidence type="ECO:0000313" key="2">
    <source>
        <dbReference type="EMBL" id="GAA4504404.1"/>
    </source>
</evidence>
<accession>A0ABP8QJZ7</accession>
<dbReference type="EMBL" id="BAABFC010000029">
    <property type="protein sequence ID" value="GAA4504404.1"/>
    <property type="molecule type" value="Genomic_DNA"/>
</dbReference>
<feature type="domain" description="TerB N-terminal" evidence="1">
    <location>
        <begin position="76"/>
        <end position="147"/>
    </location>
</feature>
<dbReference type="Pfam" id="PF13208">
    <property type="entry name" value="TerB_N"/>
    <property type="match status" value="1"/>
</dbReference>
<protein>
    <recommendedName>
        <fullName evidence="1">TerB N-terminal domain-containing protein</fullName>
    </recommendedName>
</protein>
<proteinExistence type="predicted"/>
<dbReference type="RefSeq" id="WP_345015020.1">
    <property type="nucleotide sequence ID" value="NZ_BAABFC010000029.1"/>
</dbReference>
<name>A0ABP8QJZ7_9GAMM</name>
<evidence type="ECO:0000259" key="1">
    <source>
        <dbReference type="Pfam" id="PF13208"/>
    </source>
</evidence>
<gene>
    <name evidence="2" type="ORF">GCM10023095_32350</name>
</gene>
<keyword evidence="3" id="KW-1185">Reference proteome</keyword>